<dbReference type="PRINTS" id="PR00153">
    <property type="entry name" value="CSAPPISMRASE"/>
</dbReference>
<dbReference type="PROSITE" id="PS50072">
    <property type="entry name" value="CSA_PPIASE_2"/>
    <property type="match status" value="1"/>
</dbReference>
<dbReference type="GeneID" id="63827258"/>
<keyword evidence="7" id="KW-1185">Reference proteome</keyword>
<protein>
    <recommendedName>
        <fullName evidence="4">Peptidyl-prolyl cis-trans isomerase</fullName>
        <shortName evidence="4">PPIase</shortName>
        <ecNumber evidence="4">5.2.1.8</ecNumber>
    </recommendedName>
</protein>
<dbReference type="InParanoid" id="A0A165B6K8"/>
<dbReference type="GO" id="GO:0016018">
    <property type="term" value="F:cyclosporin A binding"/>
    <property type="evidence" value="ECO:0007669"/>
    <property type="project" value="TreeGrafter"/>
</dbReference>
<organism evidence="6 7">
    <name type="scientific">Laetiporus sulphureus 93-53</name>
    <dbReference type="NCBI Taxonomy" id="1314785"/>
    <lineage>
        <taxon>Eukaryota</taxon>
        <taxon>Fungi</taxon>
        <taxon>Dikarya</taxon>
        <taxon>Basidiomycota</taxon>
        <taxon>Agaricomycotina</taxon>
        <taxon>Agaricomycetes</taxon>
        <taxon>Polyporales</taxon>
        <taxon>Laetiporus</taxon>
    </lineage>
</organism>
<dbReference type="GO" id="GO:0003755">
    <property type="term" value="F:peptidyl-prolyl cis-trans isomerase activity"/>
    <property type="evidence" value="ECO:0007669"/>
    <property type="project" value="UniProtKB-UniRule"/>
</dbReference>
<gene>
    <name evidence="6" type="ORF">LAESUDRAFT_732378</name>
</gene>
<dbReference type="EC" id="5.2.1.8" evidence="4"/>
<accession>A0A165B6K8</accession>
<evidence type="ECO:0000256" key="2">
    <source>
        <dbReference type="ARBA" id="ARBA00023110"/>
    </source>
</evidence>
<evidence type="ECO:0000256" key="4">
    <source>
        <dbReference type="RuleBase" id="RU363019"/>
    </source>
</evidence>
<dbReference type="PANTHER" id="PTHR11071:SF561">
    <property type="entry name" value="PEPTIDYL-PROLYL CIS-TRANS ISOMERASE D-RELATED"/>
    <property type="match status" value="1"/>
</dbReference>
<keyword evidence="2 4" id="KW-0697">Rotamase</keyword>
<dbReference type="Pfam" id="PF00160">
    <property type="entry name" value="Pro_isomerase"/>
    <property type="match status" value="1"/>
</dbReference>
<dbReference type="RefSeq" id="XP_040758097.1">
    <property type="nucleotide sequence ID" value="XM_040910229.1"/>
</dbReference>
<evidence type="ECO:0000313" key="6">
    <source>
        <dbReference type="EMBL" id="KZT00357.1"/>
    </source>
</evidence>
<evidence type="ECO:0000256" key="1">
    <source>
        <dbReference type="ARBA" id="ARBA00000971"/>
    </source>
</evidence>
<dbReference type="GO" id="GO:0006457">
    <property type="term" value="P:protein folding"/>
    <property type="evidence" value="ECO:0007669"/>
    <property type="project" value="TreeGrafter"/>
</dbReference>
<dbReference type="InterPro" id="IPR002130">
    <property type="entry name" value="Cyclophilin-type_PPIase_dom"/>
</dbReference>
<reference evidence="6 7" key="1">
    <citation type="journal article" date="2016" name="Mol. Biol. Evol.">
        <title>Comparative Genomics of Early-Diverging Mushroom-Forming Fungi Provides Insights into the Origins of Lignocellulose Decay Capabilities.</title>
        <authorList>
            <person name="Nagy L.G."/>
            <person name="Riley R."/>
            <person name="Tritt A."/>
            <person name="Adam C."/>
            <person name="Daum C."/>
            <person name="Floudas D."/>
            <person name="Sun H."/>
            <person name="Yadav J.S."/>
            <person name="Pangilinan J."/>
            <person name="Larsson K.H."/>
            <person name="Matsuura K."/>
            <person name="Barry K."/>
            <person name="Labutti K."/>
            <person name="Kuo R."/>
            <person name="Ohm R.A."/>
            <person name="Bhattacharya S.S."/>
            <person name="Shirouzu T."/>
            <person name="Yoshinaga Y."/>
            <person name="Martin F.M."/>
            <person name="Grigoriev I.V."/>
            <person name="Hibbett D.S."/>
        </authorList>
    </citation>
    <scope>NUCLEOTIDE SEQUENCE [LARGE SCALE GENOMIC DNA]</scope>
    <source>
        <strain evidence="6 7">93-53</strain>
    </source>
</reference>
<evidence type="ECO:0000259" key="5">
    <source>
        <dbReference type="PROSITE" id="PS50072"/>
    </source>
</evidence>
<dbReference type="Gene3D" id="2.40.100.10">
    <property type="entry name" value="Cyclophilin-like"/>
    <property type="match status" value="1"/>
</dbReference>
<dbReference type="STRING" id="1314785.A0A165B6K8"/>
<dbReference type="SUPFAM" id="SSF50891">
    <property type="entry name" value="Cyclophilin-like"/>
    <property type="match status" value="1"/>
</dbReference>
<dbReference type="PIRSF" id="PIRSF001467">
    <property type="entry name" value="Peptidylpro_ismrse"/>
    <property type="match status" value="1"/>
</dbReference>
<dbReference type="OrthoDB" id="193499at2759"/>
<dbReference type="Proteomes" id="UP000076871">
    <property type="component" value="Unassembled WGS sequence"/>
</dbReference>
<dbReference type="EMBL" id="KV427688">
    <property type="protein sequence ID" value="KZT00357.1"/>
    <property type="molecule type" value="Genomic_DNA"/>
</dbReference>
<comment type="function">
    <text evidence="4">PPIases accelerate the folding of proteins. It catalyzes the cis-trans isomerization of proline imidic peptide bonds in oligopeptides.</text>
</comment>
<dbReference type="FunFam" id="2.40.100.10:FF:000025">
    <property type="entry name" value="Peptidyl-prolyl cis-trans isomerase CYP19-2"/>
    <property type="match status" value="1"/>
</dbReference>
<keyword evidence="3 4" id="KW-0413">Isomerase</keyword>
<sequence>MLNTGPDVFFDISIDGLPAGRITFRLFDQICPMTARNFRELASGNHGFGYANSTIHRIVPEFMIQGGDIYGGDGAGGQSIYGPKFADENFRLRHDRPGLVSMANRGPNTNSSHFFITTAPAPWCDGRNVVFGEVASGMDVVKKIQTYYNQDDILRRPSVPIVIIRAGVL</sequence>
<comment type="catalytic activity">
    <reaction evidence="1 4">
        <text>[protein]-peptidylproline (omega=180) = [protein]-peptidylproline (omega=0)</text>
        <dbReference type="Rhea" id="RHEA:16237"/>
        <dbReference type="Rhea" id="RHEA-COMP:10747"/>
        <dbReference type="Rhea" id="RHEA-COMP:10748"/>
        <dbReference type="ChEBI" id="CHEBI:83833"/>
        <dbReference type="ChEBI" id="CHEBI:83834"/>
        <dbReference type="EC" id="5.2.1.8"/>
    </reaction>
</comment>
<dbReference type="PANTHER" id="PTHR11071">
    <property type="entry name" value="PEPTIDYL-PROLYL CIS-TRANS ISOMERASE"/>
    <property type="match status" value="1"/>
</dbReference>
<dbReference type="InterPro" id="IPR024936">
    <property type="entry name" value="Cyclophilin-type_PPIase"/>
</dbReference>
<proteinExistence type="inferred from homology"/>
<comment type="similarity">
    <text evidence="4">Belongs to the cyclophilin-type PPIase family.</text>
</comment>
<evidence type="ECO:0000313" key="7">
    <source>
        <dbReference type="Proteomes" id="UP000076871"/>
    </source>
</evidence>
<dbReference type="GO" id="GO:0005737">
    <property type="term" value="C:cytoplasm"/>
    <property type="evidence" value="ECO:0007669"/>
    <property type="project" value="TreeGrafter"/>
</dbReference>
<dbReference type="AlphaFoldDB" id="A0A165B6K8"/>
<name>A0A165B6K8_9APHY</name>
<feature type="domain" description="PPIase cyclophilin-type" evidence="5">
    <location>
        <begin position="9"/>
        <end position="168"/>
    </location>
</feature>
<evidence type="ECO:0000256" key="3">
    <source>
        <dbReference type="ARBA" id="ARBA00023235"/>
    </source>
</evidence>
<dbReference type="InterPro" id="IPR029000">
    <property type="entry name" value="Cyclophilin-like_dom_sf"/>
</dbReference>